<proteinExistence type="predicted"/>
<dbReference type="EMBL" id="BK015749">
    <property type="protein sequence ID" value="DAE23229.1"/>
    <property type="molecule type" value="Genomic_DNA"/>
</dbReference>
<reference evidence="1" key="1">
    <citation type="journal article" date="2021" name="Proc. Natl. Acad. Sci. U.S.A.">
        <title>A Catalog of Tens of Thousands of Viruses from Human Metagenomes Reveals Hidden Associations with Chronic Diseases.</title>
        <authorList>
            <person name="Tisza M.J."/>
            <person name="Buck C.B."/>
        </authorList>
    </citation>
    <scope>NUCLEOTIDE SEQUENCE</scope>
    <source>
        <strain evidence="1">CtQNW6</strain>
    </source>
</reference>
<protein>
    <submittedName>
        <fullName evidence="1">Uncharacterized protein</fullName>
    </submittedName>
</protein>
<sequence length="40" mass="4387">MDGKNFSILEVNPAARIDASDYGIDVPCAIIKYAKELCIE</sequence>
<evidence type="ECO:0000313" key="1">
    <source>
        <dbReference type="EMBL" id="DAE23229.1"/>
    </source>
</evidence>
<organism evidence="1">
    <name type="scientific">Siphoviridae sp. ctQNW6</name>
    <dbReference type="NCBI Taxonomy" id="2826328"/>
    <lineage>
        <taxon>Viruses</taxon>
        <taxon>Duplodnaviria</taxon>
        <taxon>Heunggongvirae</taxon>
        <taxon>Uroviricota</taxon>
        <taxon>Caudoviricetes</taxon>
    </lineage>
</organism>
<accession>A0A8S5QWZ2</accession>
<name>A0A8S5QWZ2_9CAUD</name>